<dbReference type="InterPro" id="IPR025337">
    <property type="entry name" value="Questin_oxidase-like"/>
</dbReference>
<name>A0A9P4QIM6_9PEZI</name>
<gene>
    <name evidence="2" type="ORF">K431DRAFT_215297</name>
</gene>
<dbReference type="AlphaFoldDB" id="A0A9P4QIM6"/>
<dbReference type="Proteomes" id="UP000799441">
    <property type="component" value="Unassembled WGS sequence"/>
</dbReference>
<dbReference type="PANTHER" id="PTHR35870">
    <property type="entry name" value="PROTEIN, PUTATIVE (AFU_ORTHOLOGUE AFUA_5G03330)-RELATED"/>
    <property type="match status" value="1"/>
</dbReference>
<evidence type="ECO:0008006" key="4">
    <source>
        <dbReference type="Google" id="ProtNLM"/>
    </source>
</evidence>
<dbReference type="GO" id="GO:0016491">
    <property type="term" value="F:oxidoreductase activity"/>
    <property type="evidence" value="ECO:0007669"/>
    <property type="project" value="UniProtKB-KW"/>
</dbReference>
<evidence type="ECO:0000256" key="1">
    <source>
        <dbReference type="ARBA" id="ARBA00023002"/>
    </source>
</evidence>
<accession>A0A9P4QIM6</accession>
<keyword evidence="3" id="KW-1185">Reference proteome</keyword>
<dbReference type="PANTHER" id="PTHR35870:SF1">
    <property type="entry name" value="PROTEIN, PUTATIVE (AFU_ORTHOLOGUE AFUA_5G03330)-RELATED"/>
    <property type="match status" value="1"/>
</dbReference>
<sequence>MATANTIRLDASQHPLYYVPGIENEATKVTSDLLNKNHQQHHIFFNNAGFHNHIVHHLLTVWALKAESSEITGHYNNNQGYQRQLPPVKRENVLEMADPEKFAGFLGNKRHYEDFLEFFKQEISESSWQEVLLKYVFARDARADDMLVRLFAGFLHPIIHLGFGIEFEQPAIIAEALAQAAVHDNWMRLLLLPAEQEAAKRDQTDSIASLIGRMQADPVIKSAARYSDGNKLRDGVIARASSRMVDYAAQVSTEVDNLERATAEMINAAAWYTGGAQRVDKQVKFDFYYIHCVNSSIFFSSFLKADWLSSEDKTRILDWKIRTDMAMYVSRGTPPIRMDIVREYKPKRPSGWEGIIERVCQFEDDGHTCKLVRALAHGQNVCKPYQTREEFKVKQDDWLQLGHMAIDSVEASGPNWVRDVGFDEAWEQIGTRL</sequence>
<proteinExistence type="predicted"/>
<dbReference type="EMBL" id="MU003767">
    <property type="protein sequence ID" value="KAF2725422.1"/>
    <property type="molecule type" value="Genomic_DNA"/>
</dbReference>
<keyword evidence="1" id="KW-0560">Oxidoreductase</keyword>
<evidence type="ECO:0000313" key="2">
    <source>
        <dbReference type="EMBL" id="KAF2725422.1"/>
    </source>
</evidence>
<protein>
    <recommendedName>
        <fullName evidence="4">HypA-like protein</fullName>
    </recommendedName>
</protein>
<evidence type="ECO:0000313" key="3">
    <source>
        <dbReference type="Proteomes" id="UP000799441"/>
    </source>
</evidence>
<comment type="caution">
    <text evidence="2">The sequence shown here is derived from an EMBL/GenBank/DDBJ whole genome shotgun (WGS) entry which is preliminary data.</text>
</comment>
<organism evidence="2 3">
    <name type="scientific">Polychaeton citri CBS 116435</name>
    <dbReference type="NCBI Taxonomy" id="1314669"/>
    <lineage>
        <taxon>Eukaryota</taxon>
        <taxon>Fungi</taxon>
        <taxon>Dikarya</taxon>
        <taxon>Ascomycota</taxon>
        <taxon>Pezizomycotina</taxon>
        <taxon>Dothideomycetes</taxon>
        <taxon>Dothideomycetidae</taxon>
        <taxon>Capnodiales</taxon>
        <taxon>Capnodiaceae</taxon>
        <taxon>Polychaeton</taxon>
    </lineage>
</organism>
<dbReference type="OrthoDB" id="10004862at2759"/>
<reference evidence="2" key="1">
    <citation type="journal article" date="2020" name="Stud. Mycol.">
        <title>101 Dothideomycetes genomes: a test case for predicting lifestyles and emergence of pathogens.</title>
        <authorList>
            <person name="Haridas S."/>
            <person name="Albert R."/>
            <person name="Binder M."/>
            <person name="Bloem J."/>
            <person name="Labutti K."/>
            <person name="Salamov A."/>
            <person name="Andreopoulos B."/>
            <person name="Baker S."/>
            <person name="Barry K."/>
            <person name="Bills G."/>
            <person name="Bluhm B."/>
            <person name="Cannon C."/>
            <person name="Castanera R."/>
            <person name="Culley D."/>
            <person name="Daum C."/>
            <person name="Ezra D."/>
            <person name="Gonzalez J."/>
            <person name="Henrissat B."/>
            <person name="Kuo A."/>
            <person name="Liang C."/>
            <person name="Lipzen A."/>
            <person name="Lutzoni F."/>
            <person name="Magnuson J."/>
            <person name="Mondo S."/>
            <person name="Nolan M."/>
            <person name="Ohm R."/>
            <person name="Pangilinan J."/>
            <person name="Park H.-J."/>
            <person name="Ramirez L."/>
            <person name="Alfaro M."/>
            <person name="Sun H."/>
            <person name="Tritt A."/>
            <person name="Yoshinaga Y."/>
            <person name="Zwiers L.-H."/>
            <person name="Turgeon B."/>
            <person name="Goodwin S."/>
            <person name="Spatafora J."/>
            <person name="Crous P."/>
            <person name="Grigoriev I."/>
        </authorList>
    </citation>
    <scope>NUCLEOTIDE SEQUENCE</scope>
    <source>
        <strain evidence="2">CBS 116435</strain>
    </source>
</reference>
<dbReference type="Pfam" id="PF14027">
    <property type="entry name" value="Questin_oxidase"/>
    <property type="match status" value="1"/>
</dbReference>